<accession>A0A915ES66</accession>
<sequence length="135" mass="15251">MATEEVVVNSRLFLSVSVPKVTMELRSRKSSLLDHSLHGPMPCSSTTIQAQANSNSIPFALVILENVDLSLINSEQFLSKLKIVFQSIVVEDLYEETHTQWALLRSINCNADTSIWLTDQQRRDLIVPYHPLVQT</sequence>
<dbReference type="Proteomes" id="UP000887574">
    <property type="component" value="Unplaced"/>
</dbReference>
<reference evidence="2" key="1">
    <citation type="submission" date="2022-11" db="UniProtKB">
        <authorList>
            <consortium name="WormBaseParasite"/>
        </authorList>
    </citation>
    <scope>IDENTIFICATION</scope>
</reference>
<name>A0A915ES66_9BILA</name>
<protein>
    <submittedName>
        <fullName evidence="2">Uncharacterized protein</fullName>
    </submittedName>
</protein>
<dbReference type="WBParaSite" id="jg8928">
    <property type="protein sequence ID" value="jg8928"/>
    <property type="gene ID" value="jg8928"/>
</dbReference>
<keyword evidence="1" id="KW-1185">Reference proteome</keyword>
<evidence type="ECO:0000313" key="2">
    <source>
        <dbReference type="WBParaSite" id="jg8928"/>
    </source>
</evidence>
<proteinExistence type="predicted"/>
<organism evidence="1 2">
    <name type="scientific">Ditylenchus dipsaci</name>
    <dbReference type="NCBI Taxonomy" id="166011"/>
    <lineage>
        <taxon>Eukaryota</taxon>
        <taxon>Metazoa</taxon>
        <taxon>Ecdysozoa</taxon>
        <taxon>Nematoda</taxon>
        <taxon>Chromadorea</taxon>
        <taxon>Rhabditida</taxon>
        <taxon>Tylenchina</taxon>
        <taxon>Tylenchomorpha</taxon>
        <taxon>Sphaerularioidea</taxon>
        <taxon>Anguinidae</taxon>
        <taxon>Anguininae</taxon>
        <taxon>Ditylenchus</taxon>
    </lineage>
</organism>
<dbReference type="AlphaFoldDB" id="A0A915ES66"/>
<evidence type="ECO:0000313" key="1">
    <source>
        <dbReference type="Proteomes" id="UP000887574"/>
    </source>
</evidence>